<dbReference type="AlphaFoldDB" id="A0A930H5H0"/>
<accession>A0A930H5H0</accession>
<sequence length="224" mass="26990">MKTITPESNKRSSNFFNNLSKVITNFDKESFFNHPFNSKRMIDEIKRFDNQFIDKATKKIKKDYYPNKQYKQLKFEIYYLSDFNELKITDTYIGTSKQFPKLATIHFDLFYSNIKLKDPYFAIDKTELRYEFIFDKVKEEIEKTFNFWNELALSLDNMKKIFAVQSGKLPCEVIDDKSIEDYFKSYSTNNDGVFILLLFFKSTTLSKKEKKRFDRIYNKILKEK</sequence>
<reference evidence="1" key="1">
    <citation type="submission" date="2020-04" db="EMBL/GenBank/DDBJ databases">
        <title>Deep metagenomics examines the oral microbiome during advanced dental caries in children, revealing novel taxa and co-occurrences with host molecules.</title>
        <authorList>
            <person name="Baker J.L."/>
            <person name="Morton J.T."/>
            <person name="Dinis M."/>
            <person name="Alvarez R."/>
            <person name="Tran N.C."/>
            <person name="Knight R."/>
            <person name="Edlund A."/>
        </authorList>
    </citation>
    <scope>NUCLEOTIDE SEQUENCE</scope>
    <source>
        <strain evidence="1">JCVI_23_bin.11</strain>
    </source>
</reference>
<name>A0A930H5H0_9FIRM</name>
<organism evidence="1 2">
    <name type="scientific">Parvimonas micra</name>
    <dbReference type="NCBI Taxonomy" id="33033"/>
    <lineage>
        <taxon>Bacteria</taxon>
        <taxon>Bacillati</taxon>
        <taxon>Bacillota</taxon>
        <taxon>Tissierellia</taxon>
        <taxon>Tissierellales</taxon>
        <taxon>Peptoniphilaceae</taxon>
        <taxon>Parvimonas</taxon>
    </lineage>
</organism>
<dbReference type="Proteomes" id="UP000758611">
    <property type="component" value="Unassembled WGS sequence"/>
</dbReference>
<dbReference type="EMBL" id="JABZRE010000001">
    <property type="protein sequence ID" value="MBF1306308.1"/>
    <property type="molecule type" value="Genomic_DNA"/>
</dbReference>
<protein>
    <submittedName>
        <fullName evidence="1">Uncharacterized protein</fullName>
    </submittedName>
</protein>
<proteinExistence type="predicted"/>
<evidence type="ECO:0000313" key="1">
    <source>
        <dbReference type="EMBL" id="MBF1306308.1"/>
    </source>
</evidence>
<comment type="caution">
    <text evidence="1">The sequence shown here is derived from an EMBL/GenBank/DDBJ whole genome shotgun (WGS) entry which is preliminary data.</text>
</comment>
<gene>
    <name evidence="1" type="ORF">HXM94_00775</name>
</gene>
<evidence type="ECO:0000313" key="2">
    <source>
        <dbReference type="Proteomes" id="UP000758611"/>
    </source>
</evidence>
<dbReference type="RefSeq" id="WP_278476790.1">
    <property type="nucleotide sequence ID" value="NZ_JABZRE010000001.1"/>
</dbReference>